<dbReference type="InterPro" id="IPR002925">
    <property type="entry name" value="Dienelactn_hydro"/>
</dbReference>
<dbReference type="Pfam" id="PF01738">
    <property type="entry name" value="DLH"/>
    <property type="match status" value="1"/>
</dbReference>
<evidence type="ECO:0000259" key="1">
    <source>
        <dbReference type="Pfam" id="PF01738"/>
    </source>
</evidence>
<evidence type="ECO:0000313" key="2">
    <source>
        <dbReference type="EMBL" id="ABZ07022.1"/>
    </source>
</evidence>
<gene>
    <name evidence="2" type="ORF">ALOHA_HF4000ANIW93N21ctg1g29</name>
</gene>
<dbReference type="AlphaFoldDB" id="B3T363"/>
<organism evidence="2">
    <name type="scientific">uncultured marine microorganism HF4000_ANIW93N21</name>
    <dbReference type="NCBI Taxonomy" id="455527"/>
    <lineage>
        <taxon>unclassified sequences</taxon>
        <taxon>environmental samples</taxon>
    </lineage>
</organism>
<dbReference type="GO" id="GO:0016787">
    <property type="term" value="F:hydrolase activity"/>
    <property type="evidence" value="ECO:0007669"/>
    <property type="project" value="InterPro"/>
</dbReference>
<protein>
    <recommendedName>
        <fullName evidence="1">Dienelactone hydrolase domain-containing protein</fullName>
    </recommendedName>
</protein>
<proteinExistence type="predicted"/>
<feature type="domain" description="Dienelactone hydrolase" evidence="1">
    <location>
        <begin position="1"/>
        <end position="33"/>
    </location>
</feature>
<name>B3T363_9ZZZZ</name>
<accession>B3T363</accession>
<dbReference type="EMBL" id="EU016590">
    <property type="protein sequence ID" value="ABZ07022.1"/>
    <property type="molecule type" value="Genomic_DNA"/>
</dbReference>
<reference evidence="2" key="1">
    <citation type="journal article" date="2008" name="ISME J.">
        <title>Genomic patterns of recombination, clonal divergence and environment in marine microbial populations.</title>
        <authorList>
            <person name="Konstantinidis K.T."/>
            <person name="Delong E.F."/>
        </authorList>
    </citation>
    <scope>NUCLEOTIDE SEQUENCE</scope>
</reference>
<sequence>MKDVARRFAALGYAAIVPALYSRNEFLAVVEEEDLSQAAGWLAARPHAQANGDLLGTGCLMHQSDYPHNEAHFPDTAGIVIDWPFWQELGDEALKKHMPGNAESFLRLI</sequence>